<name>A0ABY5E3K6_9BACT</name>
<keyword evidence="2" id="KW-1185">Reference proteome</keyword>
<evidence type="ECO:0000313" key="1">
    <source>
        <dbReference type="EMBL" id="UTJ05333.1"/>
    </source>
</evidence>
<organism evidence="1 2">
    <name type="scientific">Arcobacter roscoffensis</name>
    <dbReference type="NCBI Taxonomy" id="2961520"/>
    <lineage>
        <taxon>Bacteria</taxon>
        <taxon>Pseudomonadati</taxon>
        <taxon>Campylobacterota</taxon>
        <taxon>Epsilonproteobacteria</taxon>
        <taxon>Campylobacterales</taxon>
        <taxon>Arcobacteraceae</taxon>
        <taxon>Arcobacter</taxon>
    </lineage>
</organism>
<protein>
    <submittedName>
        <fullName evidence="1">Uncharacterized protein</fullName>
    </submittedName>
</protein>
<gene>
    <name evidence="1" type="ORF">NJU99_08635</name>
</gene>
<proteinExistence type="predicted"/>
<reference evidence="1" key="1">
    <citation type="submission" date="2022-07" db="EMBL/GenBank/DDBJ databases">
        <title>Arcobacter roscoffensis sp. nov., a marine bacterium isolated from coastal seawater collected from Roscoff, France.</title>
        <authorList>
            <person name="Pascual J."/>
            <person name="Lepeaux C."/>
            <person name="Methner A."/>
            <person name="Overmann J."/>
        </authorList>
    </citation>
    <scope>NUCLEOTIDE SEQUENCE</scope>
    <source>
        <strain evidence="1">ARW1-2F2</strain>
    </source>
</reference>
<sequence>MCYVWGHSWAHPSSPQANTCFDIRNVGTDINGWDNGSHGNVTKTYKNLEGDYMLIQVDVFGVPADEPTVMYKYQTLNATGYKQIVNYNSSPAIINGSRYYFEYFGNVGSGDIIVKHHSKYVDELHVQ</sequence>
<evidence type="ECO:0000313" key="2">
    <source>
        <dbReference type="Proteomes" id="UP001060012"/>
    </source>
</evidence>
<accession>A0ABY5E3K6</accession>
<dbReference type="EMBL" id="CP100595">
    <property type="protein sequence ID" value="UTJ05333.1"/>
    <property type="molecule type" value="Genomic_DNA"/>
</dbReference>
<dbReference type="Proteomes" id="UP001060012">
    <property type="component" value="Chromosome"/>
</dbReference>
<dbReference type="RefSeq" id="WP_254575514.1">
    <property type="nucleotide sequence ID" value="NZ_CP100595.1"/>
</dbReference>